<evidence type="ECO:0000313" key="3">
    <source>
        <dbReference type="EMBL" id="QED27762.1"/>
    </source>
</evidence>
<evidence type="ECO:0000313" key="4">
    <source>
        <dbReference type="Proteomes" id="UP000321595"/>
    </source>
</evidence>
<feature type="signal peptide" evidence="2">
    <location>
        <begin position="1"/>
        <end position="26"/>
    </location>
</feature>
<keyword evidence="4" id="KW-1185">Reference proteome</keyword>
<feature type="region of interest" description="Disordered" evidence="1">
    <location>
        <begin position="34"/>
        <end position="58"/>
    </location>
</feature>
<dbReference type="SUPFAM" id="SSF55486">
    <property type="entry name" value="Metalloproteases ('zincins'), catalytic domain"/>
    <property type="match status" value="1"/>
</dbReference>
<dbReference type="RefSeq" id="WP_146959585.1">
    <property type="nucleotide sequence ID" value="NZ_CP042467.1"/>
</dbReference>
<dbReference type="KEGG" id="bbae:FRD01_11060"/>
<organism evidence="3 4">
    <name type="scientific">Microvenator marinus</name>
    <dbReference type="NCBI Taxonomy" id="2600177"/>
    <lineage>
        <taxon>Bacteria</taxon>
        <taxon>Deltaproteobacteria</taxon>
        <taxon>Bradymonadales</taxon>
        <taxon>Microvenatoraceae</taxon>
        <taxon>Microvenator</taxon>
    </lineage>
</organism>
<proteinExistence type="predicted"/>
<dbReference type="Proteomes" id="UP000321595">
    <property type="component" value="Chromosome"/>
</dbReference>
<feature type="chain" id="PRO_5022859806" evidence="2">
    <location>
        <begin position="27"/>
        <end position="618"/>
    </location>
</feature>
<dbReference type="AlphaFoldDB" id="A0A5B8XPF2"/>
<dbReference type="OrthoDB" id="3909977at2"/>
<dbReference type="EMBL" id="CP042467">
    <property type="protein sequence ID" value="QED27762.1"/>
    <property type="molecule type" value="Genomic_DNA"/>
</dbReference>
<keyword evidence="2" id="KW-0732">Signal</keyword>
<evidence type="ECO:0000256" key="2">
    <source>
        <dbReference type="SAM" id="SignalP"/>
    </source>
</evidence>
<sequence length="618" mass="65811">MKLTSLILATLILPACDLGMLSVRHAGSGEADAPFTGYPNVELEPQPGPSSPTSPVQNVPEILTHATWGERCVDGERVGYLVLSDLESTCTDDAQRIDAPDGLERAVVFRTEELGAQQLVDYCVDGICETTTLDVTFNAGNGTWSGTLAGFDHQIEFSALSCAYDTALTPTTTDRLAGGISIKSLAMYQGVKVGLAADGEPLAQRNAPVVAGRPGVLRVFVEPQPDWQARPLNVRLTLGDQVLEQTFTPQANSTETNFGSTVNFQFDEGELPADVEYSVELLEVDPCSAPPAEMAQPRFPALGTVELGSEAINPMRVVLVPIQYDADGSGRTPNLDQAALERWRQQMFVNYPVSQLEVTVRDPVATNQGLAPNGSGFSSMLNLCLGVRQQDNPAPDVYYYCVIQPSASRSQFCGGGCVGGVAPLAPANSVSSRAGIGIAFDGTGEDIFVHEIGHALGRPHAPCGGAAGTDPDFPHAGGRIGTWGYDVVNNALIDPQAPDFMGYCDPSWVSDYTYDAIFERLKYVLGVQSQTTFAEPRSWRTGAIENGAVVWGNTIESSALPAGVQESATLLDEFGLPLADVEIWVTEVSCDIETLLFSVEDFGPAAASIVVRGIQIVL</sequence>
<accession>A0A5B8XPF2</accession>
<gene>
    <name evidence="3" type="ORF">FRD01_11060</name>
</gene>
<name>A0A5B8XPF2_9DELT</name>
<evidence type="ECO:0000256" key="1">
    <source>
        <dbReference type="SAM" id="MobiDB-lite"/>
    </source>
</evidence>
<reference evidence="3 4" key="1">
    <citation type="submission" date="2019-08" db="EMBL/GenBank/DDBJ databases">
        <authorList>
            <person name="Liang Q."/>
        </authorList>
    </citation>
    <scope>NUCLEOTIDE SEQUENCE [LARGE SCALE GENOMIC DNA]</scope>
    <source>
        <strain evidence="3 4">V1718</strain>
    </source>
</reference>
<protein>
    <submittedName>
        <fullName evidence="3">Uncharacterized protein</fullName>
    </submittedName>
</protein>
<dbReference type="Pfam" id="PF10462">
    <property type="entry name" value="Peptidase_M66"/>
    <property type="match status" value="1"/>
</dbReference>